<dbReference type="Pfam" id="PF06863">
    <property type="entry name" value="DUF1254"/>
    <property type="match status" value="1"/>
</dbReference>
<feature type="domain" description="DUF1214" evidence="2">
    <location>
        <begin position="338"/>
        <end position="444"/>
    </location>
</feature>
<proteinExistence type="predicted"/>
<keyword evidence="5" id="KW-1185">Reference proteome</keyword>
<gene>
    <name evidence="4" type="ORF">QO016_002956</name>
</gene>
<dbReference type="EMBL" id="JAUSVV010000006">
    <property type="protein sequence ID" value="MDQ0443453.1"/>
    <property type="molecule type" value="Genomic_DNA"/>
</dbReference>
<evidence type="ECO:0000259" key="2">
    <source>
        <dbReference type="Pfam" id="PF06742"/>
    </source>
</evidence>
<dbReference type="SUPFAM" id="SSF160935">
    <property type="entry name" value="VPA0735-like"/>
    <property type="match status" value="1"/>
</dbReference>
<dbReference type="PANTHER" id="PTHR36509:SF2">
    <property type="entry name" value="BLL3101 PROTEIN"/>
    <property type="match status" value="1"/>
</dbReference>
<feature type="domain" description="DUF1254" evidence="3">
    <location>
        <begin position="71"/>
        <end position="201"/>
    </location>
</feature>
<comment type="caution">
    <text evidence="4">The sequence shown here is derived from an EMBL/GenBank/DDBJ whole genome shotgun (WGS) entry which is preliminary data.</text>
</comment>
<dbReference type="RefSeq" id="WP_238249463.1">
    <property type="nucleotide sequence ID" value="NZ_BPQX01000031.1"/>
</dbReference>
<evidence type="ECO:0000259" key="3">
    <source>
        <dbReference type="Pfam" id="PF06863"/>
    </source>
</evidence>
<dbReference type="Gene3D" id="2.60.40.1610">
    <property type="entry name" value="Domain of unknown function DUF1254"/>
    <property type="match status" value="1"/>
</dbReference>
<evidence type="ECO:0000313" key="4">
    <source>
        <dbReference type="EMBL" id="MDQ0443453.1"/>
    </source>
</evidence>
<evidence type="ECO:0000256" key="1">
    <source>
        <dbReference type="SAM" id="SignalP"/>
    </source>
</evidence>
<dbReference type="InterPro" id="IPR010679">
    <property type="entry name" value="DUF1254"/>
</dbReference>
<sequence length="462" mass="50977">MRVRALPRLAVMIAAMVAVPALTGRAQETKPDWREMYAYSLGVQAYIYTSPWSYMTEQRWNRSADVGHQANRLFHFRELKDASHVDGGSPNNDTLYSRSWLSLKDGPIVLSVPAISDRYHSVELTDYMDDNFAYVGTRTTGDGAGHFAIIGPGWTGPLPAGVTALPPSPTPWAFLQVRTAVRDAADLPAVHAIQDGYTLTPLSQWGHAHPAPPPGAGIWEPFDRHADPLNEWRTIDRAMREVPADPRDGDMLQSFARIGVGPGLDPDALDPSTKRGLARAAIDGRTIINAAFAAGYRQTNVNGWNYPPPETGRMTQTRDWLLRALQPAAGFNANDPVEATYLNASVDGDGRMLSGNHRYVIHFGKGAEPKVEAFWSITMYNLKYNLVANPIDRYSLGDRSGMKHDADGGLTIYVQTTSPGGDKDSNWLPAPDEPFFLLLRTYLPGDDILKQTWQPPKISRVD</sequence>
<reference evidence="4 5" key="1">
    <citation type="submission" date="2023-07" db="EMBL/GenBank/DDBJ databases">
        <title>Genomic Encyclopedia of Type Strains, Phase IV (KMG-IV): sequencing the most valuable type-strain genomes for metagenomic binning, comparative biology and taxonomic classification.</title>
        <authorList>
            <person name="Goeker M."/>
        </authorList>
    </citation>
    <scope>NUCLEOTIDE SEQUENCE [LARGE SCALE GENOMIC DNA]</scope>
    <source>
        <strain evidence="4 5">DSM 19562</strain>
    </source>
</reference>
<dbReference type="InterPro" id="IPR037050">
    <property type="entry name" value="DUF1254_sf"/>
</dbReference>
<organism evidence="4 5">
    <name type="scientific">Methylobacterium persicinum</name>
    <dbReference type="NCBI Taxonomy" id="374426"/>
    <lineage>
        <taxon>Bacteria</taxon>
        <taxon>Pseudomonadati</taxon>
        <taxon>Pseudomonadota</taxon>
        <taxon>Alphaproteobacteria</taxon>
        <taxon>Hyphomicrobiales</taxon>
        <taxon>Methylobacteriaceae</taxon>
        <taxon>Methylobacterium</taxon>
    </lineage>
</organism>
<keyword evidence="1" id="KW-0732">Signal</keyword>
<accession>A0ABU0HM95</accession>
<dbReference type="Pfam" id="PF06742">
    <property type="entry name" value="DUF1214"/>
    <property type="match status" value="1"/>
</dbReference>
<dbReference type="Gene3D" id="2.60.120.600">
    <property type="entry name" value="Domain of unknown function DUF1214, C-terminal domain"/>
    <property type="match status" value="1"/>
</dbReference>
<feature type="chain" id="PRO_5046510004" description="DUF1254 domain-containing protein" evidence="1">
    <location>
        <begin position="27"/>
        <end position="462"/>
    </location>
</feature>
<name>A0ABU0HM95_9HYPH</name>
<evidence type="ECO:0000313" key="5">
    <source>
        <dbReference type="Proteomes" id="UP001236369"/>
    </source>
</evidence>
<dbReference type="InterPro" id="IPR037049">
    <property type="entry name" value="DUF1214_C_sf"/>
</dbReference>
<dbReference type="PANTHER" id="PTHR36509">
    <property type="entry name" value="BLL3101 PROTEIN"/>
    <property type="match status" value="1"/>
</dbReference>
<evidence type="ECO:0008006" key="6">
    <source>
        <dbReference type="Google" id="ProtNLM"/>
    </source>
</evidence>
<feature type="signal peptide" evidence="1">
    <location>
        <begin position="1"/>
        <end position="26"/>
    </location>
</feature>
<protein>
    <recommendedName>
        <fullName evidence="6">DUF1254 domain-containing protein</fullName>
    </recommendedName>
</protein>
<dbReference type="Proteomes" id="UP001236369">
    <property type="component" value="Unassembled WGS sequence"/>
</dbReference>
<dbReference type="InterPro" id="IPR010621">
    <property type="entry name" value="DUF1214"/>
</dbReference>